<feature type="transmembrane region" description="Helical" evidence="1">
    <location>
        <begin position="65"/>
        <end position="85"/>
    </location>
</feature>
<gene>
    <name evidence="2" type="ORF">HON47_01195</name>
</gene>
<organism evidence="2 3">
    <name type="scientific">Candidatus Iainarchaeum sp</name>
    <dbReference type="NCBI Taxonomy" id="3101447"/>
    <lineage>
        <taxon>Archaea</taxon>
        <taxon>Candidatus Iainarchaeota</taxon>
        <taxon>Candidatus Iainarchaeia</taxon>
        <taxon>Candidatus Iainarchaeales</taxon>
        <taxon>Candidatus Iainarchaeaceae</taxon>
        <taxon>Candidatus Iainarchaeum</taxon>
    </lineage>
</organism>
<feature type="transmembrane region" description="Helical" evidence="1">
    <location>
        <begin position="97"/>
        <end position="116"/>
    </location>
</feature>
<dbReference type="EMBL" id="JABJNZ010000019">
    <property type="protein sequence ID" value="MBT4870170.1"/>
    <property type="molecule type" value="Genomic_DNA"/>
</dbReference>
<name>A0A8T5GEB4_9ARCH</name>
<evidence type="ECO:0000313" key="2">
    <source>
        <dbReference type="EMBL" id="MBT4870170.1"/>
    </source>
</evidence>
<keyword evidence="1" id="KW-0472">Membrane</keyword>
<accession>A0A8T5GEB4</accession>
<comment type="caution">
    <text evidence="2">The sequence shown here is derived from an EMBL/GenBank/DDBJ whole genome shotgun (WGS) entry which is preliminary data.</text>
</comment>
<feature type="transmembrane region" description="Helical" evidence="1">
    <location>
        <begin position="38"/>
        <end position="58"/>
    </location>
</feature>
<reference evidence="2" key="1">
    <citation type="journal article" date="2021" name="ISME J.">
        <title>Mercury methylation by metabolically versatile and cosmopolitan marine bacteria.</title>
        <authorList>
            <person name="Lin H."/>
            <person name="Ascher D.B."/>
            <person name="Myung Y."/>
            <person name="Lamborg C.H."/>
            <person name="Hallam S.J."/>
            <person name="Gionfriddo C.M."/>
            <person name="Holt K.E."/>
            <person name="Moreau J.W."/>
        </authorList>
    </citation>
    <scope>NUCLEOTIDE SEQUENCE</scope>
    <source>
        <strain evidence="2">SI075_bin30</strain>
    </source>
</reference>
<evidence type="ECO:0000256" key="1">
    <source>
        <dbReference type="SAM" id="Phobius"/>
    </source>
</evidence>
<protein>
    <submittedName>
        <fullName evidence="2">Uncharacterized protein</fullName>
    </submittedName>
</protein>
<keyword evidence="1" id="KW-1133">Transmembrane helix</keyword>
<dbReference type="Proteomes" id="UP000722459">
    <property type="component" value="Unassembled WGS sequence"/>
</dbReference>
<proteinExistence type="predicted"/>
<keyword evidence="1" id="KW-0812">Transmembrane</keyword>
<sequence length="118" mass="12724">MKKIIALGGISLLPSIALAAPWDALRGAIDAAQFVSPIVAWLVLVIALGVVIVSVLALKKKKSRRLTFVSIAFGLFFLKTIFNLVDLYVSPGFFMNVGVQSVFDLVIIGALFTALFKK</sequence>
<dbReference type="AlphaFoldDB" id="A0A8T5GEB4"/>
<evidence type="ECO:0000313" key="3">
    <source>
        <dbReference type="Proteomes" id="UP000722459"/>
    </source>
</evidence>